<gene>
    <name evidence="3" type="ORF">HRR80_009048</name>
</gene>
<sequence length="196" mass="20217">MAQREPEPEPELQNQIYKLTFYVPPSHTQACLDALFAVGAGTWPNPNPSNEASASLTGTTGAADSVGPSRPKYINTAFISSGTGQFVATEGARPYITSTTSSTGTSTSTCSGTGPSAPGGNTGPSTSGGMSTDTSPSNTNKVEYVQEDRVEMVIAGSSETGSGSGSGSAVQKAVEALRRAHPYEVPAFFVTRSEFY</sequence>
<evidence type="ECO:0000313" key="3">
    <source>
        <dbReference type="EMBL" id="KAJ8986923.1"/>
    </source>
</evidence>
<feature type="region of interest" description="Disordered" evidence="2">
    <location>
        <begin position="49"/>
        <end position="68"/>
    </location>
</feature>
<proteinExistence type="predicted"/>
<protein>
    <recommendedName>
        <fullName evidence="1">ATP phosphoribosyltransferase</fullName>
    </recommendedName>
</protein>
<dbReference type="Proteomes" id="UP001161757">
    <property type="component" value="Unassembled WGS sequence"/>
</dbReference>
<evidence type="ECO:0000256" key="1">
    <source>
        <dbReference type="ARBA" id="ARBA00020998"/>
    </source>
</evidence>
<feature type="region of interest" description="Disordered" evidence="2">
    <location>
        <begin position="97"/>
        <end position="139"/>
    </location>
</feature>
<dbReference type="EMBL" id="JAJGCB010000030">
    <property type="protein sequence ID" value="KAJ8986923.1"/>
    <property type="molecule type" value="Genomic_DNA"/>
</dbReference>
<dbReference type="AlphaFoldDB" id="A0AAN6IQQ0"/>
<comment type="caution">
    <text evidence="3">The sequence shown here is derived from an EMBL/GenBank/DDBJ whole genome shotgun (WGS) entry which is preliminary data.</text>
</comment>
<dbReference type="InterPro" id="IPR015867">
    <property type="entry name" value="N-reg_PII/ATP_PRibTrfase_C"/>
</dbReference>
<evidence type="ECO:0000256" key="2">
    <source>
        <dbReference type="SAM" id="MobiDB-lite"/>
    </source>
</evidence>
<organism evidence="3 4">
    <name type="scientific">Exophiala dermatitidis</name>
    <name type="common">Black yeast-like fungus</name>
    <name type="synonym">Wangiella dermatitidis</name>
    <dbReference type="NCBI Taxonomy" id="5970"/>
    <lineage>
        <taxon>Eukaryota</taxon>
        <taxon>Fungi</taxon>
        <taxon>Dikarya</taxon>
        <taxon>Ascomycota</taxon>
        <taxon>Pezizomycotina</taxon>
        <taxon>Eurotiomycetes</taxon>
        <taxon>Chaetothyriomycetidae</taxon>
        <taxon>Chaetothyriales</taxon>
        <taxon>Herpotrichiellaceae</taxon>
        <taxon>Exophiala</taxon>
    </lineage>
</organism>
<feature type="compositionally biased region" description="Low complexity" evidence="2">
    <location>
        <begin position="52"/>
        <end position="63"/>
    </location>
</feature>
<dbReference type="Gene3D" id="3.30.70.120">
    <property type="match status" value="1"/>
</dbReference>
<feature type="compositionally biased region" description="Low complexity" evidence="2">
    <location>
        <begin position="97"/>
        <end position="137"/>
    </location>
</feature>
<name>A0AAN6IQQ0_EXODE</name>
<reference evidence="3" key="1">
    <citation type="submission" date="2023-01" db="EMBL/GenBank/DDBJ databases">
        <title>Exophiala dermititidis isolated from Cystic Fibrosis Patient.</title>
        <authorList>
            <person name="Kurbessoian T."/>
            <person name="Crocker A."/>
            <person name="Murante D."/>
            <person name="Hogan D.A."/>
            <person name="Stajich J.E."/>
        </authorList>
    </citation>
    <scope>NUCLEOTIDE SEQUENCE</scope>
    <source>
        <strain evidence="3">Ex8</strain>
    </source>
</reference>
<evidence type="ECO:0000313" key="4">
    <source>
        <dbReference type="Proteomes" id="UP001161757"/>
    </source>
</evidence>
<dbReference type="PANTHER" id="PTHR41774">
    <property type="match status" value="1"/>
</dbReference>
<accession>A0AAN6IQQ0</accession>
<dbReference type="PANTHER" id="PTHR41774:SF1">
    <property type="entry name" value="NGG1P INTERACTING FACTOR NIF3"/>
    <property type="match status" value="1"/>
</dbReference>